<accession>A0ABD5S5N9</accession>
<reference evidence="1 2" key="1">
    <citation type="journal article" date="2019" name="Int. J. Syst. Evol. Microbiol.">
        <title>The Global Catalogue of Microorganisms (GCM) 10K type strain sequencing project: providing services to taxonomists for standard genome sequencing and annotation.</title>
        <authorList>
            <consortium name="The Broad Institute Genomics Platform"/>
            <consortium name="The Broad Institute Genome Sequencing Center for Infectious Disease"/>
            <person name="Wu L."/>
            <person name="Ma J."/>
        </authorList>
    </citation>
    <scope>NUCLEOTIDE SEQUENCE [LARGE SCALE GENOMIC DNA]</scope>
    <source>
        <strain evidence="1 2">NBRC 111368</strain>
    </source>
</reference>
<name>A0ABD5S5N9_9EURY</name>
<organism evidence="1 2">
    <name type="scientific">Halobium palmae</name>
    <dbReference type="NCBI Taxonomy" id="1776492"/>
    <lineage>
        <taxon>Archaea</taxon>
        <taxon>Methanobacteriati</taxon>
        <taxon>Methanobacteriota</taxon>
        <taxon>Stenosarchaea group</taxon>
        <taxon>Halobacteria</taxon>
        <taxon>Halobacteriales</taxon>
        <taxon>Haloferacaceae</taxon>
        <taxon>Halobium</taxon>
    </lineage>
</organism>
<dbReference type="InterPro" id="IPR022028">
    <property type="entry name" value="DUF3604"/>
</dbReference>
<comment type="caution">
    <text evidence="1">The sequence shown here is derived from an EMBL/GenBank/DDBJ whole genome shotgun (WGS) entry which is preliminary data.</text>
</comment>
<feature type="non-terminal residue" evidence="1">
    <location>
        <position position="1"/>
    </location>
</feature>
<dbReference type="Pfam" id="PF12228">
    <property type="entry name" value="DUF3604"/>
    <property type="match status" value="1"/>
</dbReference>
<dbReference type="EMBL" id="JBHSWU010001090">
    <property type="protein sequence ID" value="MFC6726403.1"/>
    <property type="molecule type" value="Genomic_DNA"/>
</dbReference>
<proteinExistence type="predicted"/>
<dbReference type="AlphaFoldDB" id="A0ABD5S5N9"/>
<dbReference type="InterPro" id="IPR016195">
    <property type="entry name" value="Pol/histidinol_Pase-like"/>
</dbReference>
<sequence length="268" mass="30060">GDADGSATDDGDAGDGTADDVYRTYWGDLHLHSVLSDGTGTPERGLDFGRDVMNLDVVAYTDHDTMGFFVPPSLQRRRMHRSYFDRTREAVEDANDPGEFVTLMAYEWTKQPNQGGHVNVYFDDPEHARLFDSLSEGTDSYEKLWDRLREFNDDGPGEALSIPHHPAESMYPFDFSAVDYDDDLAPLVEVYSQWGSSERPGSEGNEYPLEMGQGEVDEPGHYVQDAHRLGYRVGMMASADYHGPHPGHSLIHTPAHLPSFDDWRRSGL</sequence>
<evidence type="ECO:0000313" key="2">
    <source>
        <dbReference type="Proteomes" id="UP001596328"/>
    </source>
</evidence>
<evidence type="ECO:0000313" key="1">
    <source>
        <dbReference type="EMBL" id="MFC6726403.1"/>
    </source>
</evidence>
<dbReference type="Gene3D" id="3.20.20.140">
    <property type="entry name" value="Metal-dependent hydrolases"/>
    <property type="match status" value="1"/>
</dbReference>
<keyword evidence="2" id="KW-1185">Reference proteome</keyword>
<dbReference type="Proteomes" id="UP001596328">
    <property type="component" value="Unassembled WGS sequence"/>
</dbReference>
<protein>
    <submittedName>
        <fullName evidence="1">DUF3604 domain-containing protein</fullName>
    </submittedName>
</protein>
<dbReference type="SUPFAM" id="SSF89550">
    <property type="entry name" value="PHP domain-like"/>
    <property type="match status" value="1"/>
</dbReference>
<gene>
    <name evidence="1" type="ORF">ACFQE1_18955</name>
</gene>